<reference evidence="3 4" key="1">
    <citation type="submission" date="2016-07" db="EMBL/GenBank/DDBJ databases">
        <title>Pervasive Adenine N6-methylation of Active Genes in Fungi.</title>
        <authorList>
            <consortium name="DOE Joint Genome Institute"/>
            <person name="Mondo S.J."/>
            <person name="Dannebaum R.O."/>
            <person name="Kuo R.C."/>
            <person name="Labutti K."/>
            <person name="Haridas S."/>
            <person name="Kuo A."/>
            <person name="Salamov A."/>
            <person name="Ahrendt S.R."/>
            <person name="Lipzen A."/>
            <person name="Sullivan W."/>
            <person name="Andreopoulos W.B."/>
            <person name="Clum A."/>
            <person name="Lindquist E."/>
            <person name="Daum C."/>
            <person name="Ramamoorthy G.K."/>
            <person name="Gryganskyi A."/>
            <person name="Culley D."/>
            <person name="Magnuson J.K."/>
            <person name="James T.Y."/>
            <person name="O'Malley M.A."/>
            <person name="Stajich J.E."/>
            <person name="Spatafora J.W."/>
            <person name="Visel A."/>
            <person name="Grigoriev I.V."/>
        </authorList>
    </citation>
    <scope>NUCLEOTIDE SEQUENCE [LARGE SCALE GENOMIC DNA]</scope>
    <source>
        <strain evidence="3 4">CBS 129021</strain>
    </source>
</reference>
<dbReference type="InterPro" id="IPR000719">
    <property type="entry name" value="Prot_kinase_dom"/>
</dbReference>
<feature type="region of interest" description="Disordered" evidence="1">
    <location>
        <begin position="550"/>
        <end position="573"/>
    </location>
</feature>
<feature type="region of interest" description="Disordered" evidence="1">
    <location>
        <begin position="835"/>
        <end position="863"/>
    </location>
</feature>
<dbReference type="RefSeq" id="XP_040713020.1">
    <property type="nucleotide sequence ID" value="XM_040863050.1"/>
</dbReference>
<dbReference type="SUPFAM" id="SSF56112">
    <property type="entry name" value="Protein kinase-like (PK-like)"/>
    <property type="match status" value="1"/>
</dbReference>
<feature type="compositionally biased region" description="Basic and acidic residues" evidence="1">
    <location>
        <begin position="141"/>
        <end position="153"/>
    </location>
</feature>
<feature type="domain" description="Protein kinase" evidence="2">
    <location>
        <begin position="397"/>
        <end position="738"/>
    </location>
</feature>
<dbReference type="STRING" id="1141098.A0A1Y2DNC2"/>
<feature type="compositionally biased region" description="Polar residues" evidence="1">
    <location>
        <begin position="985"/>
        <end position="996"/>
    </location>
</feature>
<feature type="region of interest" description="Disordered" evidence="1">
    <location>
        <begin position="1"/>
        <end position="26"/>
    </location>
</feature>
<sequence>MSQSQRAVVLESAQGLPSLPLDEQIIPHDTRSIDSWDSSISPTRSCPPWTNPTFRFSQASIPSIVGNQFTSTDLGSSGLRRRPETPPRSTLPIPSPRSTQTPAQNGDYSPSLASESGQSDFLTIKTIEHLGFGAPWPHRLHTQDSRESSRSDTTESDAEGLGNEASYQNIPDAAPWAITNSDLIDVDKKARSSQPWSQPCSHPSIEEFTRCLDDETELEQMTAEDIGDKLRNAYVESKHRSTDGYFVPDDKLHAILDSSVVRHLLRQSFPSETDQQLDIKTQEICSDQYISSRWRIFAILVLIGNVHYINDFIDNHISDSHLPLRQQKTHWKKTRRNPFLAREDRKDGPVRTCFSQWRPEHMDAFCRSQYEIMAPLLDIGCEKVYFYKMDDKVILPFLGWNRKISGGYGTVWKVKIHAAHHNFTCSQHAQAQFPYLSLGEYFSNGLEHNNNLFFAVKEIHSENYEGYRDEVRVLERFSGPNKGHLHLIRLLMAFQHGSKYYLLFPWANGNLVDMWKSTRLNPHDSQNVQWLMEQCLGIVDGLEKIHHHRSWHKDKGPGTSDTSETVWEKDRGTHGDIKPENILCFNSPGKPSHLVISDFGLTRFHSRNSVSNIAVELVGGFSRTYRPPEFDMHTPISRKYDIWSLGCLFLEFVTWFLLGYQATRGTFQDERLRDDNPTVPAFEDDKFFNLTPAPTGQGHYIASVKESVRNWINHLRGLDNCSDSVADFLYLIQKHLLVPVVDSRWKTDRIRCRLREIRDECLRREQYCVNRTHSSQPPENSTYAQPIVGQLREVSTLANVPEDPDLELSGDGEEDGIQLILDLMEKEGNVVNQTTFSSNRTPELTPENTKVSQAVGGHNERQTQLTTKHSQGLAQAEENYQLLGTPQAHHDNSRNVAPRSLPPFQGQETTLMNFDTLFSTQMSHEDRLSSATTTTPVMTAQNSNEGLRSLKYYEDPARHFCLGHATYDKEDRGSDLHHAGDGSFHGSQADQTQLVQQPSRSVQTQDPPICIPPAQTVPNEAFHDPPARPLLNGSNSGTECRYEGHTNKNADANVHEKPQPQREQKIKVRKAREYRRWIRESFCILRIRRT</sequence>
<dbReference type="GO" id="GO:0005524">
    <property type="term" value="F:ATP binding"/>
    <property type="evidence" value="ECO:0007669"/>
    <property type="project" value="InterPro"/>
</dbReference>
<keyword evidence="4" id="KW-1185">Reference proteome</keyword>
<dbReference type="InterPro" id="IPR011009">
    <property type="entry name" value="Kinase-like_dom_sf"/>
</dbReference>
<evidence type="ECO:0000313" key="4">
    <source>
        <dbReference type="Proteomes" id="UP000193689"/>
    </source>
</evidence>
<dbReference type="PROSITE" id="PS50011">
    <property type="entry name" value="PROTEIN_KINASE_DOM"/>
    <property type="match status" value="1"/>
</dbReference>
<dbReference type="GeneID" id="63779262"/>
<feature type="region of interest" description="Disordered" evidence="1">
    <location>
        <begin position="970"/>
        <end position="996"/>
    </location>
</feature>
<protein>
    <recommendedName>
        <fullName evidence="2">Protein kinase domain-containing protein</fullName>
    </recommendedName>
</protein>
<feature type="region of interest" description="Disordered" evidence="1">
    <location>
        <begin position="1028"/>
        <end position="1066"/>
    </location>
</feature>
<dbReference type="PANTHER" id="PTHR24359">
    <property type="entry name" value="SERINE/THREONINE-PROTEIN KINASE SBK1"/>
    <property type="match status" value="1"/>
</dbReference>
<feature type="compositionally biased region" description="Basic and acidic residues" evidence="1">
    <location>
        <begin position="1040"/>
        <end position="1066"/>
    </location>
</feature>
<proteinExistence type="predicted"/>
<evidence type="ECO:0000256" key="1">
    <source>
        <dbReference type="SAM" id="MobiDB-lite"/>
    </source>
</evidence>
<evidence type="ECO:0000259" key="2">
    <source>
        <dbReference type="PROSITE" id="PS50011"/>
    </source>
</evidence>
<dbReference type="InParanoid" id="A0A1Y2DNC2"/>
<feature type="region of interest" description="Disordered" evidence="1">
    <location>
        <begin position="134"/>
        <end position="172"/>
    </location>
</feature>
<feature type="compositionally biased region" description="Polar residues" evidence="1">
    <location>
        <begin position="835"/>
        <end position="852"/>
    </location>
</feature>
<comment type="caution">
    <text evidence="3">The sequence shown here is derived from an EMBL/GenBank/DDBJ whole genome shotgun (WGS) entry which is preliminary data.</text>
</comment>
<dbReference type="Gene3D" id="1.10.510.10">
    <property type="entry name" value="Transferase(Phosphotransferase) domain 1"/>
    <property type="match status" value="1"/>
</dbReference>
<dbReference type="GO" id="GO:0004674">
    <property type="term" value="F:protein serine/threonine kinase activity"/>
    <property type="evidence" value="ECO:0007669"/>
    <property type="project" value="TreeGrafter"/>
</dbReference>
<dbReference type="EMBL" id="MCFJ01000011">
    <property type="protein sequence ID" value="ORY60793.1"/>
    <property type="molecule type" value="Genomic_DNA"/>
</dbReference>
<feature type="region of interest" description="Disordered" evidence="1">
    <location>
        <begin position="67"/>
        <end position="117"/>
    </location>
</feature>
<dbReference type="Proteomes" id="UP000193689">
    <property type="component" value="Unassembled WGS sequence"/>
</dbReference>
<dbReference type="CDD" id="cd00180">
    <property type="entry name" value="PKc"/>
    <property type="match status" value="1"/>
</dbReference>
<evidence type="ECO:0000313" key="3">
    <source>
        <dbReference type="EMBL" id="ORY60793.1"/>
    </source>
</evidence>
<accession>A0A1Y2DNC2</accession>
<dbReference type="SMART" id="SM00220">
    <property type="entry name" value="S_TKc"/>
    <property type="match status" value="1"/>
</dbReference>
<dbReference type="AlphaFoldDB" id="A0A1Y2DNC2"/>
<dbReference type="OrthoDB" id="1046782at2759"/>
<feature type="compositionally biased region" description="Basic and acidic residues" evidence="1">
    <location>
        <begin position="970"/>
        <end position="980"/>
    </location>
</feature>
<name>A0A1Y2DNC2_9PEZI</name>
<gene>
    <name evidence="3" type="ORF">BCR38DRAFT_476674</name>
</gene>
<organism evidence="3 4">
    <name type="scientific">Pseudomassariella vexata</name>
    <dbReference type="NCBI Taxonomy" id="1141098"/>
    <lineage>
        <taxon>Eukaryota</taxon>
        <taxon>Fungi</taxon>
        <taxon>Dikarya</taxon>
        <taxon>Ascomycota</taxon>
        <taxon>Pezizomycotina</taxon>
        <taxon>Sordariomycetes</taxon>
        <taxon>Xylariomycetidae</taxon>
        <taxon>Amphisphaeriales</taxon>
        <taxon>Pseudomassariaceae</taxon>
        <taxon>Pseudomassariella</taxon>
    </lineage>
</organism>
<dbReference type="PANTHER" id="PTHR24359:SF37">
    <property type="entry name" value="PROTEIN KINASE DOMAIN-CONTAINING PROTEIN"/>
    <property type="match status" value="1"/>
</dbReference>
<dbReference type="Pfam" id="PF00069">
    <property type="entry name" value="Pkinase"/>
    <property type="match status" value="1"/>
</dbReference>
<feature type="compositionally biased region" description="Polar residues" evidence="1">
    <location>
        <begin position="96"/>
        <end position="117"/>
    </location>
</feature>